<dbReference type="Proteomes" id="UP001196068">
    <property type="component" value="Unassembled WGS sequence"/>
</dbReference>
<evidence type="ECO:0000259" key="1">
    <source>
        <dbReference type="Pfam" id="PF03061"/>
    </source>
</evidence>
<proteinExistence type="predicted"/>
<name>A0AAF1JVA3_9PROT</name>
<dbReference type="SUPFAM" id="SSF54637">
    <property type="entry name" value="Thioesterase/thiol ester dehydrase-isomerase"/>
    <property type="match status" value="1"/>
</dbReference>
<dbReference type="InterPro" id="IPR029069">
    <property type="entry name" value="HotDog_dom_sf"/>
</dbReference>
<dbReference type="AlphaFoldDB" id="A0AAF1JVA3"/>
<dbReference type="EMBL" id="JAAEDH010000001">
    <property type="protein sequence ID" value="MBR0653852.1"/>
    <property type="molecule type" value="Genomic_DNA"/>
</dbReference>
<keyword evidence="3" id="KW-1185">Reference proteome</keyword>
<comment type="caution">
    <text evidence="2">The sequence shown here is derived from an EMBL/GenBank/DDBJ whole genome shotgun (WGS) entry which is preliminary data.</text>
</comment>
<dbReference type="GO" id="GO:0016790">
    <property type="term" value="F:thiolester hydrolase activity"/>
    <property type="evidence" value="ECO:0007669"/>
    <property type="project" value="UniProtKB-ARBA"/>
</dbReference>
<evidence type="ECO:0000313" key="2">
    <source>
        <dbReference type="EMBL" id="MBR0653852.1"/>
    </source>
</evidence>
<evidence type="ECO:0000313" key="3">
    <source>
        <dbReference type="Proteomes" id="UP001196068"/>
    </source>
</evidence>
<organism evidence="2 3">
    <name type="scientific">Plastoroseomonas arctica</name>
    <dbReference type="NCBI Taxonomy" id="1509237"/>
    <lineage>
        <taxon>Bacteria</taxon>
        <taxon>Pseudomonadati</taxon>
        <taxon>Pseudomonadota</taxon>
        <taxon>Alphaproteobacteria</taxon>
        <taxon>Acetobacterales</taxon>
        <taxon>Acetobacteraceae</taxon>
        <taxon>Plastoroseomonas</taxon>
    </lineage>
</organism>
<reference evidence="2" key="1">
    <citation type="submission" date="2020-01" db="EMBL/GenBank/DDBJ databases">
        <authorList>
            <person name="Rat A."/>
        </authorList>
    </citation>
    <scope>NUCLEOTIDE SEQUENCE</scope>
    <source>
        <strain evidence="2">LMG 28251</strain>
    </source>
</reference>
<reference evidence="2" key="2">
    <citation type="journal article" date="2021" name="Syst. Appl. Microbiol.">
        <title>Roseomonas hellenica sp. nov., isolated from roots of wild-growing Alkanna tinctoria.</title>
        <authorList>
            <person name="Rat A."/>
            <person name="Naranjo H.D."/>
            <person name="Lebbe L."/>
            <person name="Cnockaert M."/>
            <person name="Krigas N."/>
            <person name="Grigoriadou K."/>
            <person name="Maloupa E."/>
            <person name="Willems A."/>
        </authorList>
    </citation>
    <scope>NUCLEOTIDE SEQUENCE</scope>
    <source>
        <strain evidence="2">LMG 28251</strain>
    </source>
</reference>
<sequence length="136" mass="14439">MTLDDLTARLRGGVPLAQLLQIEAIALDPLTIRMPAAALALRPGGTTSGPAMMALADVAMWAALLIANEGQDLSRTTQLAIQFLRAAAPGPVIAEPRILKPGRTLIYGEVWIRGEGDDRPAAHVTTQWAVTPLPTR</sequence>
<dbReference type="InterPro" id="IPR006683">
    <property type="entry name" value="Thioestr_dom"/>
</dbReference>
<dbReference type="RefSeq" id="WP_211872533.1">
    <property type="nucleotide sequence ID" value="NZ_JAAEDH010000001.1"/>
</dbReference>
<dbReference type="Pfam" id="PF03061">
    <property type="entry name" value="4HBT"/>
    <property type="match status" value="1"/>
</dbReference>
<feature type="domain" description="Thioesterase" evidence="1">
    <location>
        <begin position="44"/>
        <end position="118"/>
    </location>
</feature>
<gene>
    <name evidence="2" type="ORF">GXW79_02050</name>
</gene>
<accession>A0AAF1JVA3</accession>
<protein>
    <submittedName>
        <fullName evidence="2">PaaI family thioesterase</fullName>
    </submittedName>
</protein>
<dbReference type="CDD" id="cd03443">
    <property type="entry name" value="PaaI_thioesterase"/>
    <property type="match status" value="1"/>
</dbReference>
<dbReference type="Gene3D" id="3.10.129.10">
    <property type="entry name" value="Hotdog Thioesterase"/>
    <property type="match status" value="1"/>
</dbReference>